<organism evidence="4 5">
    <name type="scientific">Musa balbisiana</name>
    <name type="common">Banana</name>
    <dbReference type="NCBI Taxonomy" id="52838"/>
    <lineage>
        <taxon>Eukaryota</taxon>
        <taxon>Viridiplantae</taxon>
        <taxon>Streptophyta</taxon>
        <taxon>Embryophyta</taxon>
        <taxon>Tracheophyta</taxon>
        <taxon>Spermatophyta</taxon>
        <taxon>Magnoliopsida</taxon>
        <taxon>Liliopsida</taxon>
        <taxon>Zingiberales</taxon>
        <taxon>Musaceae</taxon>
        <taxon>Musa</taxon>
    </lineage>
</organism>
<gene>
    <name evidence="4" type="ORF">C4D60_Mb10t24820</name>
</gene>
<dbReference type="InterPro" id="IPR035892">
    <property type="entry name" value="C2_domain_sf"/>
</dbReference>
<dbReference type="CDD" id="cd04049">
    <property type="entry name" value="C2_putative_Elicitor-responsive_gene"/>
    <property type="match status" value="1"/>
</dbReference>
<dbReference type="AlphaFoldDB" id="A0A4S8J122"/>
<dbReference type="Gene3D" id="2.60.40.150">
    <property type="entry name" value="C2 domain"/>
    <property type="match status" value="1"/>
</dbReference>
<keyword evidence="5" id="KW-1185">Reference proteome</keyword>
<protein>
    <recommendedName>
        <fullName evidence="3">C2 domain-containing protein</fullName>
    </recommendedName>
</protein>
<dbReference type="PROSITE" id="PS50004">
    <property type="entry name" value="C2"/>
    <property type="match status" value="1"/>
</dbReference>
<dbReference type="Pfam" id="PF00168">
    <property type="entry name" value="C2"/>
    <property type="match status" value="1"/>
</dbReference>
<evidence type="ECO:0000256" key="2">
    <source>
        <dbReference type="ARBA" id="ARBA00022837"/>
    </source>
</evidence>
<feature type="domain" description="C2" evidence="3">
    <location>
        <begin position="8"/>
        <end position="131"/>
    </location>
</feature>
<name>A0A4S8J122_MUSBA</name>
<reference evidence="4 5" key="1">
    <citation type="journal article" date="2019" name="Nat. Plants">
        <title>Genome sequencing of Musa balbisiana reveals subgenome evolution and function divergence in polyploid bananas.</title>
        <authorList>
            <person name="Yao X."/>
        </authorList>
    </citation>
    <scope>NUCLEOTIDE SEQUENCE [LARGE SCALE GENOMIC DNA]</scope>
    <source>
        <strain evidence="5">cv. DH-PKW</strain>
        <tissue evidence="4">Leaves</tissue>
    </source>
</reference>
<keyword evidence="1" id="KW-0479">Metal-binding</keyword>
<dbReference type="SMART" id="SM00239">
    <property type="entry name" value="C2"/>
    <property type="match status" value="1"/>
</dbReference>
<proteinExistence type="predicted"/>
<comment type="caution">
    <text evidence="4">The sequence shown here is derived from an EMBL/GenBank/DDBJ whole genome shotgun (WGS) entry which is preliminary data.</text>
</comment>
<dbReference type="PANTHER" id="PTHR46502">
    <property type="entry name" value="C2 DOMAIN-CONTAINING"/>
    <property type="match status" value="1"/>
</dbReference>
<evidence type="ECO:0000259" key="3">
    <source>
        <dbReference type="PROSITE" id="PS50004"/>
    </source>
</evidence>
<evidence type="ECO:0000256" key="1">
    <source>
        <dbReference type="ARBA" id="ARBA00022723"/>
    </source>
</evidence>
<dbReference type="InterPro" id="IPR000008">
    <property type="entry name" value="C2_dom"/>
</dbReference>
<dbReference type="GO" id="GO:0046872">
    <property type="term" value="F:metal ion binding"/>
    <property type="evidence" value="ECO:0007669"/>
    <property type="project" value="UniProtKB-KW"/>
</dbReference>
<dbReference type="PANTHER" id="PTHR46502:SF15">
    <property type="entry name" value="16 KDA PHLOEM PROTEIN 1"/>
    <property type="match status" value="1"/>
</dbReference>
<dbReference type="SUPFAM" id="SSF49562">
    <property type="entry name" value="C2 domain (Calcium/lipid-binding domain, CaLB)"/>
    <property type="match status" value="1"/>
</dbReference>
<accession>A0A4S8J122</accession>
<keyword evidence="2" id="KW-0106">Calcium</keyword>
<dbReference type="Proteomes" id="UP000317650">
    <property type="component" value="Chromosome 10"/>
</dbReference>
<dbReference type="EMBL" id="PYDT01000008">
    <property type="protein sequence ID" value="THU54414.1"/>
    <property type="molecule type" value="Genomic_DNA"/>
</dbReference>
<evidence type="ECO:0000313" key="5">
    <source>
        <dbReference type="Proteomes" id="UP000317650"/>
    </source>
</evidence>
<sequence length="211" mass="24203">MPFHLFRQFPRGEKDLRRKKAEMAKGILEVQLIDAKGLKNTDLIGKIDPYVVIQYRGQERKSKTARGQGSNPSWNETFKFLVNTPAAGNHQQHKITMRVMDHDTFTADDFLGESTIHVGDLITQGMENGTGELRPTKYSVVLSDRSYCGEIRVGVTFTAKVRRHYAISDANFHRTFFYNTGRVNDWVFCRIAQIEEENTEEFGGWSHSFHA</sequence>
<evidence type="ECO:0000313" key="4">
    <source>
        <dbReference type="EMBL" id="THU54414.1"/>
    </source>
</evidence>
<dbReference type="STRING" id="52838.A0A4S8J122"/>